<accession>A0A2N1N9G1</accession>
<reference evidence="1 2" key="2">
    <citation type="submission" date="2017-10" db="EMBL/GenBank/DDBJ databases">
        <title>Extensive intraspecific genome diversity in a model arbuscular mycorrhizal fungus.</title>
        <authorList>
            <person name="Chen E.C.H."/>
            <person name="Morin E."/>
            <person name="Baudet D."/>
            <person name="Noel J."/>
            <person name="Ndikumana S."/>
            <person name="Charron P."/>
            <person name="St-Onge C."/>
            <person name="Giorgi J."/>
            <person name="Grigoriev I.V."/>
            <person name="Roux C."/>
            <person name="Martin F.M."/>
            <person name="Corradi N."/>
        </authorList>
    </citation>
    <scope>NUCLEOTIDE SEQUENCE [LARGE SCALE GENOMIC DNA]</scope>
    <source>
        <strain evidence="1 2">C2</strain>
    </source>
</reference>
<reference evidence="1 2" key="1">
    <citation type="submission" date="2016-04" db="EMBL/GenBank/DDBJ databases">
        <title>Genome analyses suggest a sexual origin of heterokaryosis in a supposedly ancient asexual fungus.</title>
        <authorList>
            <person name="Ropars J."/>
            <person name="Sedzielewska K."/>
            <person name="Noel J."/>
            <person name="Charron P."/>
            <person name="Farinelli L."/>
            <person name="Marton T."/>
            <person name="Kruger M."/>
            <person name="Pelin A."/>
            <person name="Brachmann A."/>
            <person name="Corradi N."/>
        </authorList>
    </citation>
    <scope>NUCLEOTIDE SEQUENCE [LARGE SCALE GENOMIC DNA]</scope>
    <source>
        <strain evidence="1 2">C2</strain>
    </source>
</reference>
<protein>
    <submittedName>
        <fullName evidence="1">Uncharacterized protein</fullName>
    </submittedName>
</protein>
<dbReference type="OrthoDB" id="10514571at2759"/>
<proteinExistence type="predicted"/>
<dbReference type="AlphaFoldDB" id="A0A2N1N9G1"/>
<comment type="caution">
    <text evidence="1">The sequence shown here is derived from an EMBL/GenBank/DDBJ whole genome shotgun (WGS) entry which is preliminary data.</text>
</comment>
<dbReference type="EMBL" id="LLXL01000610">
    <property type="protein sequence ID" value="PKK70494.1"/>
    <property type="molecule type" value="Genomic_DNA"/>
</dbReference>
<name>A0A2N1N9G1_9GLOM</name>
<dbReference type="Proteomes" id="UP000233469">
    <property type="component" value="Unassembled WGS sequence"/>
</dbReference>
<organism evidence="1 2">
    <name type="scientific">Rhizophagus irregularis</name>
    <dbReference type="NCBI Taxonomy" id="588596"/>
    <lineage>
        <taxon>Eukaryota</taxon>
        <taxon>Fungi</taxon>
        <taxon>Fungi incertae sedis</taxon>
        <taxon>Mucoromycota</taxon>
        <taxon>Glomeromycotina</taxon>
        <taxon>Glomeromycetes</taxon>
        <taxon>Glomerales</taxon>
        <taxon>Glomeraceae</taxon>
        <taxon>Rhizophagus</taxon>
    </lineage>
</organism>
<evidence type="ECO:0000313" key="1">
    <source>
        <dbReference type="EMBL" id="PKK70494.1"/>
    </source>
</evidence>
<evidence type="ECO:0000313" key="2">
    <source>
        <dbReference type="Proteomes" id="UP000233469"/>
    </source>
</evidence>
<dbReference type="VEuPathDB" id="FungiDB:RhiirA1_470811"/>
<sequence length="87" mass="10066">MESLESLQIDISQLKNNNFNELKNSNDIYKKNDKFNIKTKESLQINILQLSNFPEPDNSDDSYKKNDDLISLNSSESLQIDISQLLE</sequence>
<gene>
    <name evidence="1" type="ORF">RhiirC2_849887</name>
</gene>